<proteinExistence type="predicted"/>
<dbReference type="Proteomes" id="UP000821865">
    <property type="component" value="Chromosome 4"/>
</dbReference>
<keyword evidence="2" id="KW-1185">Reference proteome</keyword>
<accession>A0ACB8CUQ3</accession>
<name>A0ACB8CUQ3_DERSI</name>
<comment type="caution">
    <text evidence="1">The sequence shown here is derived from an EMBL/GenBank/DDBJ whole genome shotgun (WGS) entry which is preliminary data.</text>
</comment>
<evidence type="ECO:0000313" key="1">
    <source>
        <dbReference type="EMBL" id="KAH7952934.1"/>
    </source>
</evidence>
<reference evidence="1" key="1">
    <citation type="submission" date="2020-05" db="EMBL/GenBank/DDBJ databases">
        <title>Large-scale comparative analyses of tick genomes elucidate their genetic diversity and vector capacities.</title>
        <authorList>
            <person name="Jia N."/>
            <person name="Wang J."/>
            <person name="Shi W."/>
            <person name="Du L."/>
            <person name="Sun Y."/>
            <person name="Zhan W."/>
            <person name="Jiang J."/>
            <person name="Wang Q."/>
            <person name="Zhang B."/>
            <person name="Ji P."/>
            <person name="Sakyi L.B."/>
            <person name="Cui X."/>
            <person name="Yuan T."/>
            <person name="Jiang B."/>
            <person name="Yang W."/>
            <person name="Lam T.T.-Y."/>
            <person name="Chang Q."/>
            <person name="Ding S."/>
            <person name="Wang X."/>
            <person name="Zhu J."/>
            <person name="Ruan X."/>
            <person name="Zhao L."/>
            <person name="Wei J."/>
            <person name="Que T."/>
            <person name="Du C."/>
            <person name="Cheng J."/>
            <person name="Dai P."/>
            <person name="Han X."/>
            <person name="Huang E."/>
            <person name="Gao Y."/>
            <person name="Liu J."/>
            <person name="Shao H."/>
            <person name="Ye R."/>
            <person name="Li L."/>
            <person name="Wei W."/>
            <person name="Wang X."/>
            <person name="Wang C."/>
            <person name="Yang T."/>
            <person name="Huo Q."/>
            <person name="Li W."/>
            <person name="Guo W."/>
            <person name="Chen H."/>
            <person name="Zhou L."/>
            <person name="Ni X."/>
            <person name="Tian J."/>
            <person name="Zhou Y."/>
            <person name="Sheng Y."/>
            <person name="Liu T."/>
            <person name="Pan Y."/>
            <person name="Xia L."/>
            <person name="Li J."/>
            <person name="Zhao F."/>
            <person name="Cao W."/>
        </authorList>
    </citation>
    <scope>NUCLEOTIDE SEQUENCE</scope>
    <source>
        <strain evidence="1">Dsil-2018</strain>
    </source>
</reference>
<dbReference type="EMBL" id="CM023473">
    <property type="protein sequence ID" value="KAH7952934.1"/>
    <property type="molecule type" value="Genomic_DNA"/>
</dbReference>
<gene>
    <name evidence="1" type="ORF">HPB49_002939</name>
</gene>
<sequence>MPRSAIEHVATEIVVGKRKKRTSIMIVNLYSNPRQRKQKFKALIQKTKQIAGDNINIIAGDFKAQHKLWGYPEINEKGKHLLDDMTEMGYQLINDLETTTRNALTSTQRDTNPDLTFLGETTRPLRAKWRNTEETLGIDHKILEIVIPFRGNIKESRQQHIVDWHDYRQKLEANGPETIEDIEAWANLLNGTIQSATQTVNAEAEGVQIDSRLAHLMEARNSLKKRWKQQRHNRKLRKRIAQLNVEIEKHSKVVCRQQWHAVCQEADGQLHKGKTWKLVRHLLDEQHTKGTQQYILNRTLHKAVTEMGEEENGRLATNVTIKWFPAHAGKLDESVGPNRNEEADREAHALTRRGDPSSLPDMREADPTEATAENENSEEFAITKYGEVLQWYRASCNKYPPPHRDLTRKEATTFRQLQARAIWTPVWAKHVCPEIYHTDTCQRCKKARATQSHILWECSAPAPNTQDIEMPDKIGNKITSTDRETQRAVVQHVLELLDRQKPETSSRSRGNG</sequence>
<evidence type="ECO:0000313" key="2">
    <source>
        <dbReference type="Proteomes" id="UP000821865"/>
    </source>
</evidence>
<organism evidence="1 2">
    <name type="scientific">Dermacentor silvarum</name>
    <name type="common">Tick</name>
    <dbReference type="NCBI Taxonomy" id="543639"/>
    <lineage>
        <taxon>Eukaryota</taxon>
        <taxon>Metazoa</taxon>
        <taxon>Ecdysozoa</taxon>
        <taxon>Arthropoda</taxon>
        <taxon>Chelicerata</taxon>
        <taxon>Arachnida</taxon>
        <taxon>Acari</taxon>
        <taxon>Parasitiformes</taxon>
        <taxon>Ixodida</taxon>
        <taxon>Ixodoidea</taxon>
        <taxon>Ixodidae</taxon>
        <taxon>Rhipicephalinae</taxon>
        <taxon>Dermacentor</taxon>
    </lineage>
</organism>
<protein>
    <submittedName>
        <fullName evidence="1">Uncharacterized protein</fullName>
    </submittedName>
</protein>